<keyword evidence="10" id="KW-1185">Reference proteome</keyword>
<feature type="transmembrane region" description="Helical" evidence="7">
    <location>
        <begin position="48"/>
        <end position="67"/>
    </location>
</feature>
<reference evidence="9 10" key="1">
    <citation type="submission" date="2020-01" db="EMBL/GenBank/DDBJ databases">
        <title>Genomic analysis of Aminipila sp. CBA3637.</title>
        <authorList>
            <person name="Kim Y.B."/>
            <person name="Roh S.W."/>
        </authorList>
    </citation>
    <scope>NUCLEOTIDE SEQUENCE [LARGE SCALE GENOMIC DNA]</scope>
    <source>
        <strain evidence="9 10">CBA3637</strain>
    </source>
</reference>
<evidence type="ECO:0000256" key="7">
    <source>
        <dbReference type="SAM" id="Phobius"/>
    </source>
</evidence>
<dbReference type="PANTHER" id="PTHR42920">
    <property type="entry name" value="OS03G0707200 PROTEIN-RELATED"/>
    <property type="match status" value="1"/>
</dbReference>
<proteinExistence type="inferred from homology"/>
<dbReference type="SUPFAM" id="SSF103481">
    <property type="entry name" value="Multidrug resistance efflux transporter EmrE"/>
    <property type="match status" value="1"/>
</dbReference>
<evidence type="ECO:0000256" key="6">
    <source>
        <dbReference type="ARBA" id="ARBA00023136"/>
    </source>
</evidence>
<evidence type="ECO:0000313" key="10">
    <source>
        <dbReference type="Proteomes" id="UP000463883"/>
    </source>
</evidence>
<evidence type="ECO:0000256" key="3">
    <source>
        <dbReference type="ARBA" id="ARBA00022475"/>
    </source>
</evidence>
<evidence type="ECO:0000256" key="5">
    <source>
        <dbReference type="ARBA" id="ARBA00022989"/>
    </source>
</evidence>
<keyword evidence="3" id="KW-1003">Cell membrane</keyword>
<keyword evidence="6 7" id="KW-0472">Membrane</keyword>
<sequence>MCALTVVITPILTFFIKKEAPNKKLILVFILCLVGIGLMTLNGQFKPALGDILCIMGAFAYAVDLVITDKAVHKEEVNAFQLGVYQLGFTGLYMLVLALLLEKPVLPSSPGVWESMLFLSVFCTGVAFIVQVVAQQYTSATHVGVIFAIEPVFAAIAAFLFAGEVLLPRGYLGAALMMAGILIMEVDFKSIFTKKDTPEELKLENSKE</sequence>
<keyword evidence="5 7" id="KW-1133">Transmembrane helix</keyword>
<dbReference type="InterPro" id="IPR000620">
    <property type="entry name" value="EamA_dom"/>
</dbReference>
<dbReference type="RefSeq" id="WP_162363113.1">
    <property type="nucleotide sequence ID" value="NZ_CP047591.1"/>
</dbReference>
<evidence type="ECO:0000256" key="2">
    <source>
        <dbReference type="ARBA" id="ARBA00007362"/>
    </source>
</evidence>
<dbReference type="PANTHER" id="PTHR42920:SF5">
    <property type="entry name" value="EAMA DOMAIN-CONTAINING PROTEIN"/>
    <property type="match status" value="1"/>
</dbReference>
<dbReference type="AlphaFoldDB" id="A0A6P1MMM7"/>
<dbReference type="Proteomes" id="UP000463883">
    <property type="component" value="Chromosome"/>
</dbReference>
<dbReference type="EMBL" id="CP047591">
    <property type="protein sequence ID" value="QHI73348.1"/>
    <property type="molecule type" value="Genomic_DNA"/>
</dbReference>
<accession>A0A6P1MMM7</accession>
<feature type="domain" description="EamA" evidence="8">
    <location>
        <begin position="49"/>
        <end position="184"/>
    </location>
</feature>
<dbReference type="InterPro" id="IPR037185">
    <property type="entry name" value="EmrE-like"/>
</dbReference>
<feature type="transmembrane region" description="Helical" evidence="7">
    <location>
        <begin position="169"/>
        <end position="188"/>
    </location>
</feature>
<organism evidence="9 10">
    <name type="scientific">Aminipila terrae</name>
    <dbReference type="NCBI Taxonomy" id="2697030"/>
    <lineage>
        <taxon>Bacteria</taxon>
        <taxon>Bacillati</taxon>
        <taxon>Bacillota</taxon>
        <taxon>Clostridia</taxon>
        <taxon>Peptostreptococcales</taxon>
        <taxon>Anaerovoracaceae</taxon>
        <taxon>Aminipila</taxon>
    </lineage>
</organism>
<evidence type="ECO:0000313" key="9">
    <source>
        <dbReference type="EMBL" id="QHI73348.1"/>
    </source>
</evidence>
<comment type="subcellular location">
    <subcellularLocation>
        <location evidence="1">Cell membrane</location>
        <topology evidence="1">Multi-pass membrane protein</topology>
    </subcellularLocation>
</comment>
<dbReference type="InterPro" id="IPR051258">
    <property type="entry name" value="Diverse_Substrate_Transporter"/>
</dbReference>
<dbReference type="Pfam" id="PF00892">
    <property type="entry name" value="EamA"/>
    <property type="match status" value="1"/>
</dbReference>
<feature type="transmembrane region" description="Helical" evidence="7">
    <location>
        <begin position="145"/>
        <end position="163"/>
    </location>
</feature>
<feature type="transmembrane region" description="Helical" evidence="7">
    <location>
        <begin position="25"/>
        <end position="42"/>
    </location>
</feature>
<keyword evidence="4 7" id="KW-0812">Transmembrane</keyword>
<protein>
    <submittedName>
        <fullName evidence="9">EamA family transporter</fullName>
    </submittedName>
</protein>
<name>A0A6P1MMM7_9FIRM</name>
<evidence type="ECO:0000256" key="4">
    <source>
        <dbReference type="ARBA" id="ARBA00022692"/>
    </source>
</evidence>
<evidence type="ECO:0000256" key="1">
    <source>
        <dbReference type="ARBA" id="ARBA00004651"/>
    </source>
</evidence>
<feature type="transmembrane region" description="Helical" evidence="7">
    <location>
        <begin position="113"/>
        <end position="133"/>
    </location>
</feature>
<evidence type="ECO:0000259" key="8">
    <source>
        <dbReference type="Pfam" id="PF00892"/>
    </source>
</evidence>
<gene>
    <name evidence="9" type="ORF">Ami3637_14045</name>
</gene>
<dbReference type="GO" id="GO:0005886">
    <property type="term" value="C:plasma membrane"/>
    <property type="evidence" value="ECO:0007669"/>
    <property type="project" value="UniProtKB-SubCell"/>
</dbReference>
<dbReference type="KEGG" id="amic:Ami3637_14045"/>
<comment type="similarity">
    <text evidence="2">Belongs to the EamA transporter family.</text>
</comment>
<feature type="transmembrane region" description="Helical" evidence="7">
    <location>
        <begin position="79"/>
        <end position="101"/>
    </location>
</feature>